<dbReference type="AlphaFoldDB" id="S0JQB7"/>
<feature type="compositionally biased region" description="Low complexity" evidence="2">
    <location>
        <begin position="161"/>
        <end position="171"/>
    </location>
</feature>
<feature type="region of interest" description="Disordered" evidence="2">
    <location>
        <begin position="157"/>
        <end position="186"/>
    </location>
</feature>
<evidence type="ECO:0000313" key="3">
    <source>
        <dbReference type="EMBL" id="EOT30725.1"/>
    </source>
</evidence>
<protein>
    <submittedName>
        <fullName evidence="3">Uncharacterized protein</fullName>
    </submittedName>
</protein>
<dbReference type="EMBL" id="AHYT01000001">
    <property type="protein sequence ID" value="EOT30725.1"/>
    <property type="molecule type" value="Genomic_DNA"/>
</dbReference>
<name>S0JQB7_9ENTE</name>
<keyword evidence="1" id="KW-0175">Coiled coil</keyword>
<sequence length="433" mass="48645">MKRNKQWGIYGLTFGSILGATFLQPKEVNADAWQVNSVADIASRIDETSRSLTMIEGDTIWNIGVALNIKHPMQLLADNGYQNGEQYTLPVGTVISWDGNYVMVTDGQNEVIGEQVVTNNEKMNPEQTIANQISDEPQTEEIKAKIAAQQAKVSEAREKLAASTTQQTAETTTEKVSANPTKKQELATSLSEKKAELANLNEEIQTAQEILETSEEFDAQAKAQQTVAEAEVKRQRLETEITILESEYAAASDLDVATNQTSEIKHQTYQQTILEQDQILQTLQEELKQQTVIEVKQTQADVSAILTKTATVIADNQVLDAVSEQLRQKKEQQTDLTEQLEQAQQTYQAAQKAYNNWLDTMIPNTEGEQLATTLAETEKQKDTMYERFVTELLDFDALRVALFDLATQLKTYPQTSQLEDIHQEITETIQRYE</sequence>
<feature type="coiled-coil region" evidence="1">
    <location>
        <begin position="319"/>
        <end position="360"/>
    </location>
</feature>
<gene>
    <name evidence="3" type="ORF">OMQ_00429</name>
</gene>
<dbReference type="eggNOG" id="ENOG5032DDV">
    <property type="taxonomic scope" value="Bacteria"/>
</dbReference>
<dbReference type="OrthoDB" id="2171144at2"/>
<proteinExistence type="predicted"/>
<evidence type="ECO:0000313" key="4">
    <source>
        <dbReference type="Proteomes" id="UP000014136"/>
    </source>
</evidence>
<evidence type="ECO:0000256" key="2">
    <source>
        <dbReference type="SAM" id="MobiDB-lite"/>
    </source>
</evidence>
<keyword evidence="4" id="KW-1185">Reference proteome</keyword>
<feature type="compositionally biased region" description="Polar residues" evidence="2">
    <location>
        <begin position="175"/>
        <end position="186"/>
    </location>
</feature>
<evidence type="ECO:0000256" key="1">
    <source>
        <dbReference type="SAM" id="Coils"/>
    </source>
</evidence>
<dbReference type="HOGENOM" id="CLU_632732_0_0_9"/>
<dbReference type="Proteomes" id="UP000014136">
    <property type="component" value="Unassembled WGS sequence"/>
</dbReference>
<dbReference type="PATRIC" id="fig|1139996.3.peg.422"/>
<comment type="caution">
    <text evidence="3">The sequence shown here is derived from an EMBL/GenBank/DDBJ whole genome shotgun (WGS) entry which is preliminary data.</text>
</comment>
<organism evidence="3 4">
    <name type="scientific">Enterococcus saccharolyticus subsp. saccharolyticus ATCC 43076</name>
    <dbReference type="NCBI Taxonomy" id="1139996"/>
    <lineage>
        <taxon>Bacteria</taxon>
        <taxon>Bacillati</taxon>
        <taxon>Bacillota</taxon>
        <taxon>Bacilli</taxon>
        <taxon>Lactobacillales</taxon>
        <taxon>Enterococcaceae</taxon>
        <taxon>Enterococcus</taxon>
    </lineage>
</organism>
<accession>S0JQB7</accession>
<dbReference type="RefSeq" id="WP_016174240.1">
    <property type="nucleotide sequence ID" value="NZ_KE136389.1"/>
</dbReference>
<dbReference type="STRING" id="41997.RV16_GL002495"/>
<reference evidence="3 4" key="1">
    <citation type="submission" date="2013-03" db="EMBL/GenBank/DDBJ databases">
        <title>The Genome Sequence of Enterococcus saccharolyticus ATCC_43076 (Illumina only assembly).</title>
        <authorList>
            <consortium name="The Broad Institute Genomics Platform"/>
            <consortium name="The Broad Institute Genome Sequencing Center for Infectious Disease"/>
            <person name="Earl A."/>
            <person name="Russ C."/>
            <person name="Gilmore M."/>
            <person name="Surin D."/>
            <person name="Walker B."/>
            <person name="Young S."/>
            <person name="Zeng Q."/>
            <person name="Gargeya S."/>
            <person name="Fitzgerald M."/>
            <person name="Haas B."/>
            <person name="Abouelleil A."/>
            <person name="Allen A.W."/>
            <person name="Alvarado L."/>
            <person name="Arachchi H.M."/>
            <person name="Berlin A.M."/>
            <person name="Chapman S.B."/>
            <person name="Gainer-Dewar J."/>
            <person name="Goldberg J."/>
            <person name="Griggs A."/>
            <person name="Gujja S."/>
            <person name="Hansen M."/>
            <person name="Howarth C."/>
            <person name="Imamovic A."/>
            <person name="Ireland A."/>
            <person name="Larimer J."/>
            <person name="McCowan C."/>
            <person name="Murphy C."/>
            <person name="Pearson M."/>
            <person name="Poon T.W."/>
            <person name="Priest M."/>
            <person name="Roberts A."/>
            <person name="Saif S."/>
            <person name="Shea T."/>
            <person name="Sisk P."/>
            <person name="Sykes S."/>
            <person name="Wortman J."/>
            <person name="Nusbaum C."/>
            <person name="Birren B."/>
        </authorList>
    </citation>
    <scope>NUCLEOTIDE SEQUENCE [LARGE SCALE GENOMIC DNA]</scope>
    <source>
        <strain evidence="3 4">ATCC 43076</strain>
    </source>
</reference>